<dbReference type="InterPro" id="IPR036188">
    <property type="entry name" value="FAD/NAD-bd_sf"/>
</dbReference>
<dbReference type="Proteomes" id="UP000791080">
    <property type="component" value="Unassembled WGS sequence"/>
</dbReference>
<dbReference type="EMBL" id="AUBJ02000001">
    <property type="protein sequence ID" value="MCP2330484.1"/>
    <property type="molecule type" value="Genomic_DNA"/>
</dbReference>
<dbReference type="SUPFAM" id="SSF51905">
    <property type="entry name" value="FAD/NAD(P)-binding domain"/>
    <property type="match status" value="1"/>
</dbReference>
<gene>
    <name evidence="5" type="ORF">G443_000754</name>
</gene>
<accession>A0ABT1JDW9</accession>
<evidence type="ECO:0000259" key="4">
    <source>
        <dbReference type="Pfam" id="PF01593"/>
    </source>
</evidence>
<proteinExistence type="predicted"/>
<organism evidence="5 6">
    <name type="scientific">Actinoalloteichus caeruleus DSM 43889</name>
    <dbReference type="NCBI Taxonomy" id="1120930"/>
    <lineage>
        <taxon>Bacteria</taxon>
        <taxon>Bacillati</taxon>
        <taxon>Actinomycetota</taxon>
        <taxon>Actinomycetes</taxon>
        <taxon>Pseudonocardiales</taxon>
        <taxon>Pseudonocardiaceae</taxon>
        <taxon>Actinoalloteichus</taxon>
        <taxon>Actinoalloteichus cyanogriseus</taxon>
    </lineage>
</organism>
<evidence type="ECO:0000313" key="5">
    <source>
        <dbReference type="EMBL" id="MCP2330484.1"/>
    </source>
</evidence>
<evidence type="ECO:0000256" key="1">
    <source>
        <dbReference type="ARBA" id="ARBA00037217"/>
    </source>
</evidence>
<dbReference type="Pfam" id="PF01593">
    <property type="entry name" value="Amino_oxidase"/>
    <property type="match status" value="1"/>
</dbReference>
<dbReference type="Gene3D" id="3.50.50.60">
    <property type="entry name" value="FAD/NAD(P)-binding domain"/>
    <property type="match status" value="1"/>
</dbReference>
<comment type="caution">
    <text evidence="5">The sequence shown here is derived from an EMBL/GenBank/DDBJ whole genome shotgun (WGS) entry which is preliminary data.</text>
</comment>
<evidence type="ECO:0000256" key="2">
    <source>
        <dbReference type="ARBA" id="ARBA00038825"/>
    </source>
</evidence>
<reference evidence="5 6" key="1">
    <citation type="submission" date="2013-07" db="EMBL/GenBank/DDBJ databases">
        <authorList>
            <consortium name="DOE Joint Genome Institute"/>
            <person name="Reeve W."/>
            <person name="Huntemann M."/>
            <person name="Han J."/>
            <person name="Chen A."/>
            <person name="Kyrpides N."/>
            <person name="Mavromatis K."/>
            <person name="Markowitz V."/>
            <person name="Palaniappan K."/>
            <person name="Ivanova N."/>
            <person name="Schaumberg A."/>
            <person name="Pati A."/>
            <person name="Liolios K."/>
            <person name="Nordberg H.P."/>
            <person name="Cantor M.N."/>
            <person name="Hua S.X."/>
            <person name="Woyke T."/>
        </authorList>
    </citation>
    <scope>NUCLEOTIDE SEQUENCE [LARGE SCALE GENOMIC DNA]</scope>
    <source>
        <strain evidence="5 6">DSM 43889</strain>
    </source>
</reference>
<sequence>MPTPDVSVVGSGPNGLAAAVTLARAGLDVEVHEAADTPGGGLRTTTLFDSDTIHDLCSAVHPMAAASRFFREFDLSTRGVHLRTPDTSYAHPLDNAPTAVAYRDLDRTCDRLGPDGAHWRSLMTPLVRHSGDLCDLLLADQRHLPAAPRAALPLPTRVLTHGTRLGRHAFRDPAAPALLAGVAAHTVGRLPSLTGAAVALLLGHLAHTTGWPLVEGGSARITDALLDDLRAHGGTLHTGSRVTDLRQLAASRAVLLDLAPAGVLDIAGPSLPAGYRRSLERFRYGAAAAKVDFLVSDPVPWSDPDTRGAGTVHLGGDQHEVWDIETMTARGRHVARPFTLLSEPLTIDPTRGRPDRRPVWSYCHVPHGDTRDPVDRVRRQIERFAPGFSDTIIAARGVPAAALAAYNPNYVGGDIGAGAMTPWQAIFRPAPRWDPYRTPLSGVYLCSSATPPGPGVHGMCGYHAASRVLRHEFGIDQPPALGPN</sequence>
<comment type="subunit">
    <text evidence="2">Interacts with COX5B; this interaction may contribute to localize PYROXD2 to the inner face of the inner mitochondrial membrane.</text>
</comment>
<protein>
    <recommendedName>
        <fullName evidence="3">Pyridine nucleotide-disulfide oxidoreductase domain-containing protein 2</fullName>
    </recommendedName>
</protein>
<name>A0ABT1JDW9_ACTCY</name>
<evidence type="ECO:0000313" key="6">
    <source>
        <dbReference type="Proteomes" id="UP000791080"/>
    </source>
</evidence>
<reference evidence="5 6" key="2">
    <citation type="submission" date="2022-06" db="EMBL/GenBank/DDBJ databases">
        <title>Genomic Encyclopedia of Type Strains, Phase I: the one thousand microbial genomes (KMG-I) project.</title>
        <authorList>
            <person name="Kyrpides N."/>
        </authorList>
    </citation>
    <scope>NUCLEOTIDE SEQUENCE [LARGE SCALE GENOMIC DNA]</scope>
    <source>
        <strain evidence="5 6">DSM 43889</strain>
    </source>
</reference>
<dbReference type="RefSeq" id="WP_026418022.1">
    <property type="nucleotide sequence ID" value="NZ_AUBJ02000001.1"/>
</dbReference>
<comment type="function">
    <text evidence="1">Probable oxidoreductase that may play a role as regulator of mitochondrial function.</text>
</comment>
<dbReference type="PANTHER" id="PTHR10668">
    <property type="entry name" value="PHYTOENE DEHYDROGENASE"/>
    <property type="match status" value="1"/>
</dbReference>
<evidence type="ECO:0000256" key="3">
    <source>
        <dbReference type="ARBA" id="ARBA00040298"/>
    </source>
</evidence>
<dbReference type="InterPro" id="IPR002937">
    <property type="entry name" value="Amino_oxidase"/>
</dbReference>
<feature type="domain" description="Amine oxidase" evidence="4">
    <location>
        <begin position="15"/>
        <end position="254"/>
    </location>
</feature>
<dbReference type="PRINTS" id="PR00419">
    <property type="entry name" value="ADXRDTASE"/>
</dbReference>
<dbReference type="PANTHER" id="PTHR10668:SF105">
    <property type="entry name" value="DEHYDROGENASE-RELATED"/>
    <property type="match status" value="1"/>
</dbReference>
<keyword evidence="6" id="KW-1185">Reference proteome</keyword>